<dbReference type="InterPro" id="IPR016790">
    <property type="entry name" value="Thiol_ester_hydratase_Rv0216"/>
</dbReference>
<dbReference type="EMBL" id="JAAXOP010000007">
    <property type="protein sequence ID" value="NKY51539.1"/>
    <property type="molecule type" value="Genomic_DNA"/>
</dbReference>
<accession>A0A846Y4E1</accession>
<dbReference type="InterPro" id="IPR029069">
    <property type="entry name" value="HotDog_dom_sf"/>
</dbReference>
<evidence type="ECO:0000313" key="1">
    <source>
        <dbReference type="EMBL" id="NKY51539.1"/>
    </source>
</evidence>
<proteinExistence type="predicted"/>
<dbReference type="PANTHER" id="PTHR43664:SF1">
    <property type="entry name" value="BETA-METHYLMALYL-COA DEHYDRATASE"/>
    <property type="match status" value="1"/>
</dbReference>
<gene>
    <name evidence="1" type="ORF">HGA08_15040</name>
</gene>
<comment type="caution">
    <text evidence="1">The sequence shown here is derived from an EMBL/GenBank/DDBJ whole genome shotgun (WGS) entry which is preliminary data.</text>
</comment>
<organism evidence="1 2">
    <name type="scientific">Nocardia vermiculata</name>
    <dbReference type="NCBI Taxonomy" id="257274"/>
    <lineage>
        <taxon>Bacteria</taxon>
        <taxon>Bacillati</taxon>
        <taxon>Actinomycetota</taxon>
        <taxon>Actinomycetes</taxon>
        <taxon>Mycobacteriales</taxon>
        <taxon>Nocardiaceae</taxon>
        <taxon>Nocardia</taxon>
    </lineage>
</organism>
<dbReference type="InterPro" id="IPR052342">
    <property type="entry name" value="MCH/BMMD"/>
</dbReference>
<keyword evidence="2" id="KW-1185">Reference proteome</keyword>
<dbReference type="AlphaFoldDB" id="A0A846Y4E1"/>
<dbReference type="PIRSF" id="PIRSF021494">
    <property type="entry name" value="Rv0216_prd"/>
    <property type="match status" value="1"/>
</dbReference>
<dbReference type="SUPFAM" id="SSF54637">
    <property type="entry name" value="Thioesterase/thiol ester dehydrase-isomerase"/>
    <property type="match status" value="2"/>
</dbReference>
<protein>
    <submittedName>
        <fullName evidence="1">Acyl dehydratase</fullName>
    </submittedName>
</protein>
<reference evidence="1 2" key="1">
    <citation type="submission" date="2020-04" db="EMBL/GenBank/DDBJ databases">
        <title>MicrobeNet Type strains.</title>
        <authorList>
            <person name="Nicholson A.C."/>
        </authorList>
    </citation>
    <scope>NUCLEOTIDE SEQUENCE [LARGE SCALE GENOMIC DNA]</scope>
    <source>
        <strain evidence="1 2">JCM 12354</strain>
    </source>
</reference>
<dbReference type="RefSeq" id="WP_067874759.1">
    <property type="nucleotide sequence ID" value="NZ_JAAXOP010000007.1"/>
</dbReference>
<dbReference type="CDD" id="cd03451">
    <property type="entry name" value="FkbR2"/>
    <property type="match status" value="1"/>
</dbReference>
<name>A0A846Y4E1_9NOCA</name>
<dbReference type="PANTHER" id="PTHR43664">
    <property type="entry name" value="MONOAMINE OXIDASE-RELATED"/>
    <property type="match status" value="1"/>
</dbReference>
<dbReference type="Proteomes" id="UP000565711">
    <property type="component" value="Unassembled WGS sequence"/>
</dbReference>
<sequence length="336" mass="35770">MTTPRHTRSVDVGGPYFDQLTVGQIFDTAPAVTLTDGLAAAHQAILGDRLRLPLDARLSAAVAGGPLAHPGLVTDVAIGQSTSVTHHVRANLFYRGLRLHRLPLIGDTLWTTTEVVGLKTNSIRAGRPATGLAALRISTVDQHGRTVLDFHRCAMLPIDPAVNPAQVVRADDLSTIGERNEPKWAVPDGIDLGVYRSEVPGTHFDAALVGIRFTSSGDLVSSAPELARLTLNLAATHHDERFGPDGRLVYGGHTIGIALAQATRALPNLVTVLGWRSCDHTAAVSEGDTLTSDLYVEDATALPGAGALDLRSIVFAHRRAGPPVRVLDWRFTALFA</sequence>
<evidence type="ECO:0000313" key="2">
    <source>
        <dbReference type="Proteomes" id="UP000565711"/>
    </source>
</evidence>
<dbReference type="Gene3D" id="3.10.129.10">
    <property type="entry name" value="Hotdog Thioesterase"/>
    <property type="match status" value="2"/>
</dbReference>